<protein>
    <submittedName>
        <fullName evidence="1">Uncharacterized protein</fullName>
    </submittedName>
</protein>
<keyword evidence="2" id="KW-1185">Reference proteome</keyword>
<accession>A0A926EYT1</accession>
<gene>
    <name evidence="1" type="ORF">H8689_02925</name>
</gene>
<dbReference type="EMBL" id="JACRTK010000001">
    <property type="protein sequence ID" value="MBC8590091.1"/>
    <property type="molecule type" value="Genomic_DNA"/>
</dbReference>
<dbReference type="InterPro" id="IPR013785">
    <property type="entry name" value="Aldolase_TIM"/>
</dbReference>
<dbReference type="InterPro" id="IPR023359">
    <property type="entry name" value="Dihydro_DH_chainA_dom2"/>
</dbReference>
<dbReference type="RefSeq" id="WP_249322920.1">
    <property type="nucleotide sequence ID" value="NZ_JACRTK010000001.1"/>
</dbReference>
<dbReference type="Proteomes" id="UP000601522">
    <property type="component" value="Unassembled WGS sequence"/>
</dbReference>
<sequence length="411" mass="47582">MNSIYKIEKKLDLTQEDQKKILYDYENINYDKKGLEEYILENYNLDVKGKYGELEIKNPFGKASGQLSSNINQVKTDANDGLGFVVLKTVISQDKDNKSSMEEWKVNAPKMVVEEIESKSGEIGYTVTWKGRGWDKSFEDYLDLVKESYNVYKQSKVPVIPSIQYHLPNIGEDFKESEYKYTTQSIEKIWKDESLDMPFVIEQDFSATLASMENSQDEIIRWIQEVPRLIHKYTSAKDFILGMKLFNPSLGDEFQVKMLEVLNQMKDKVQVITAFNRLFDREREFEGKKGIAYGGYDLSNRNLRVLDKFIENNHSFIPISATGNINSGRMMVEYALRGATSGQMHTYFQLPSHNYKLKEGSRARKAIHELMFNPTDGLVPVMIHLKKKLNMDNDQILKFLDIYTLCNSGKN</sequence>
<organism evidence="1 2">
    <name type="scientific">Wansuia hejianensis</name>
    <dbReference type="NCBI Taxonomy" id="2763667"/>
    <lineage>
        <taxon>Bacteria</taxon>
        <taxon>Bacillati</taxon>
        <taxon>Bacillota</taxon>
        <taxon>Clostridia</taxon>
        <taxon>Lachnospirales</taxon>
        <taxon>Lachnospiraceae</taxon>
        <taxon>Wansuia</taxon>
    </lineage>
</organism>
<evidence type="ECO:0000313" key="1">
    <source>
        <dbReference type="EMBL" id="MBC8590091.1"/>
    </source>
</evidence>
<name>A0A926EYT1_9FIRM</name>
<evidence type="ECO:0000313" key="2">
    <source>
        <dbReference type="Proteomes" id="UP000601522"/>
    </source>
</evidence>
<dbReference type="AlphaFoldDB" id="A0A926EYT1"/>
<comment type="caution">
    <text evidence="1">The sequence shown here is derived from an EMBL/GenBank/DDBJ whole genome shotgun (WGS) entry which is preliminary data.</text>
</comment>
<proteinExistence type="predicted"/>
<reference evidence="1 2" key="1">
    <citation type="submission" date="2020-08" db="EMBL/GenBank/DDBJ databases">
        <title>Genome public.</title>
        <authorList>
            <person name="Liu C."/>
            <person name="Sun Q."/>
        </authorList>
    </citation>
    <scope>NUCLEOTIDE SEQUENCE [LARGE SCALE GENOMIC DNA]</scope>
    <source>
        <strain evidence="1 2">NSJ-26</strain>
    </source>
</reference>
<dbReference type="Gene3D" id="3.20.20.70">
    <property type="entry name" value="Aldolase class I"/>
    <property type="match status" value="1"/>
</dbReference>
<dbReference type="SUPFAM" id="SSF51395">
    <property type="entry name" value="FMN-linked oxidoreductases"/>
    <property type="match status" value="1"/>
</dbReference>
<dbReference type="Gene3D" id="2.30.26.10">
    <property type="entry name" value="Dihydroorotate Dehydrogenase A, chain A, domain 2"/>
    <property type="match status" value="1"/>
</dbReference>